<accession>A0A1X7AMW7</accession>
<organism evidence="1 2">
    <name type="scientific">Parendozoicomonas haliclonae</name>
    <dbReference type="NCBI Taxonomy" id="1960125"/>
    <lineage>
        <taxon>Bacteria</taxon>
        <taxon>Pseudomonadati</taxon>
        <taxon>Pseudomonadota</taxon>
        <taxon>Gammaproteobacteria</taxon>
        <taxon>Oceanospirillales</taxon>
        <taxon>Endozoicomonadaceae</taxon>
        <taxon>Parendozoicomonas</taxon>
    </lineage>
</organism>
<dbReference type="InterPro" id="IPR048156">
    <property type="entry name" value="PA2817-like"/>
</dbReference>
<keyword evidence="2" id="KW-1185">Reference proteome</keyword>
<protein>
    <recommendedName>
        <fullName evidence="3">Dehydrogenase</fullName>
    </recommendedName>
</protein>
<dbReference type="EMBL" id="FWPT01000007">
    <property type="protein sequence ID" value="SMA49362.1"/>
    <property type="molecule type" value="Genomic_DNA"/>
</dbReference>
<sequence>MSDSSVASFQFHRQQLAEFAEKLPVALAEVVQEEQKNELVANLAAACEALDQDHANGWHLAQNWFFSFIGNHPQLTPIVPRDLLWFLGGDCLHFLSDEEIDQFQKVEDKMADDNLSWSDAKRQIFNH</sequence>
<evidence type="ECO:0000313" key="2">
    <source>
        <dbReference type="Proteomes" id="UP000196573"/>
    </source>
</evidence>
<evidence type="ECO:0000313" key="1">
    <source>
        <dbReference type="EMBL" id="SMA49362.1"/>
    </source>
</evidence>
<name>A0A1X7AMW7_9GAMM</name>
<evidence type="ECO:0008006" key="3">
    <source>
        <dbReference type="Google" id="ProtNLM"/>
    </source>
</evidence>
<dbReference type="Proteomes" id="UP000196573">
    <property type="component" value="Unassembled WGS sequence"/>
</dbReference>
<dbReference type="RefSeq" id="WP_087111669.1">
    <property type="nucleotide sequence ID" value="NZ_CBCSCN010000007.1"/>
</dbReference>
<proteinExistence type="predicted"/>
<gene>
    <name evidence="1" type="ORF">EHSB41UT_03205</name>
</gene>
<dbReference type="AlphaFoldDB" id="A0A1X7AMW7"/>
<dbReference type="NCBIfam" id="NF041512">
    <property type="entry name" value="PA2817_fam"/>
    <property type="match status" value="1"/>
</dbReference>
<dbReference type="OrthoDB" id="6088965at2"/>
<reference evidence="1 2" key="1">
    <citation type="submission" date="2017-03" db="EMBL/GenBank/DDBJ databases">
        <authorList>
            <person name="Afonso C.L."/>
            <person name="Miller P.J."/>
            <person name="Scott M.A."/>
            <person name="Spackman E."/>
            <person name="Goraichik I."/>
            <person name="Dimitrov K.M."/>
            <person name="Suarez D.L."/>
            <person name="Swayne D.E."/>
        </authorList>
    </citation>
    <scope>NUCLEOTIDE SEQUENCE [LARGE SCALE GENOMIC DNA]</scope>
    <source>
        <strain evidence="1">SB41UT1</strain>
    </source>
</reference>